<gene>
    <name evidence="10" type="ORF">SAMN05421731_104220</name>
</gene>
<evidence type="ECO:0000256" key="9">
    <source>
        <dbReference type="SAM" id="Phobius"/>
    </source>
</evidence>
<keyword evidence="11" id="KW-1185">Reference proteome</keyword>
<proteinExistence type="predicted"/>
<accession>A0A240E8L4</accession>
<keyword evidence="7" id="KW-0811">Translocation</keyword>
<protein>
    <submittedName>
        <fullName evidence="10">Sec-independent protein translocase protein TatB</fullName>
    </submittedName>
</protein>
<keyword evidence="8 9" id="KW-0472">Membrane</keyword>
<keyword evidence="5" id="KW-0653">Protein transport</keyword>
<dbReference type="AlphaFoldDB" id="A0A240E8L4"/>
<dbReference type="GO" id="GO:0043953">
    <property type="term" value="P:protein transport by the Tat complex"/>
    <property type="evidence" value="ECO:0007669"/>
    <property type="project" value="InterPro"/>
</dbReference>
<evidence type="ECO:0000256" key="6">
    <source>
        <dbReference type="ARBA" id="ARBA00022989"/>
    </source>
</evidence>
<evidence type="ECO:0000256" key="5">
    <source>
        <dbReference type="ARBA" id="ARBA00022927"/>
    </source>
</evidence>
<evidence type="ECO:0000256" key="4">
    <source>
        <dbReference type="ARBA" id="ARBA00022692"/>
    </source>
</evidence>
<dbReference type="GO" id="GO:0016020">
    <property type="term" value="C:membrane"/>
    <property type="evidence" value="ECO:0007669"/>
    <property type="project" value="InterPro"/>
</dbReference>
<keyword evidence="3" id="KW-1003">Cell membrane</keyword>
<keyword evidence="6 9" id="KW-1133">Transmembrane helix</keyword>
<keyword evidence="4 9" id="KW-0812">Transmembrane</keyword>
<dbReference type="OrthoDB" id="9816005at2"/>
<dbReference type="PRINTS" id="PR01506">
    <property type="entry name" value="TATBPROTEIN"/>
</dbReference>
<evidence type="ECO:0000256" key="8">
    <source>
        <dbReference type="ARBA" id="ARBA00023136"/>
    </source>
</evidence>
<evidence type="ECO:0000256" key="7">
    <source>
        <dbReference type="ARBA" id="ARBA00023010"/>
    </source>
</evidence>
<dbReference type="InterPro" id="IPR003369">
    <property type="entry name" value="TatA/B/E"/>
</dbReference>
<dbReference type="NCBIfam" id="TIGR01410">
    <property type="entry name" value="tatB"/>
    <property type="match status" value="1"/>
</dbReference>
<evidence type="ECO:0000313" key="10">
    <source>
        <dbReference type="EMBL" id="SNX44861.1"/>
    </source>
</evidence>
<evidence type="ECO:0000313" key="11">
    <source>
        <dbReference type="Proteomes" id="UP000219042"/>
    </source>
</evidence>
<dbReference type="Proteomes" id="UP000219042">
    <property type="component" value="Unassembled WGS sequence"/>
</dbReference>
<feature type="transmembrane region" description="Helical" evidence="9">
    <location>
        <begin position="6"/>
        <end position="25"/>
    </location>
</feature>
<evidence type="ECO:0000256" key="2">
    <source>
        <dbReference type="ARBA" id="ARBA00022448"/>
    </source>
</evidence>
<dbReference type="Gene3D" id="1.20.5.3310">
    <property type="match status" value="1"/>
</dbReference>
<evidence type="ECO:0000256" key="1">
    <source>
        <dbReference type="ARBA" id="ARBA00004167"/>
    </source>
</evidence>
<name>A0A240E8L4_9GAMM</name>
<dbReference type="GO" id="GO:0008320">
    <property type="term" value="F:protein transmembrane transporter activity"/>
    <property type="evidence" value="ECO:0007669"/>
    <property type="project" value="InterPro"/>
</dbReference>
<reference evidence="11" key="1">
    <citation type="submission" date="2016-09" db="EMBL/GenBank/DDBJ databases">
        <authorList>
            <person name="Varghese N."/>
            <person name="Submissions S."/>
        </authorList>
    </citation>
    <scope>NUCLEOTIDE SEQUENCE [LARGE SCALE GENOMIC DNA]</scope>
    <source>
        <strain evidence="11">ANC 4466</strain>
    </source>
</reference>
<dbReference type="Pfam" id="PF02416">
    <property type="entry name" value="TatA_B_E"/>
    <property type="match status" value="1"/>
</dbReference>
<organism evidence="10 11">
    <name type="scientific">Acinetobacter puyangensis</name>
    <dbReference type="NCBI Taxonomy" id="1096779"/>
    <lineage>
        <taxon>Bacteria</taxon>
        <taxon>Pseudomonadati</taxon>
        <taxon>Pseudomonadota</taxon>
        <taxon>Gammaproteobacteria</taxon>
        <taxon>Moraxellales</taxon>
        <taxon>Moraxellaceae</taxon>
        <taxon>Acinetobacter</taxon>
    </lineage>
</organism>
<keyword evidence="2" id="KW-0813">Transport</keyword>
<evidence type="ECO:0000256" key="3">
    <source>
        <dbReference type="ARBA" id="ARBA00022475"/>
    </source>
</evidence>
<sequence length="131" mass="15667">MFNVGLGELLVFIIITVIILGPTRLPEGIRMFLNSYRKLKLMMMNVQNDIDKELKLFELQSQLQEEMQKIKELEDKLHDRFQSIEEFIKHQKNDSENIDFIYTPLEINIYAPTNYHLFFYKINLQKVKKVA</sequence>
<comment type="subcellular location">
    <subcellularLocation>
        <location evidence="1">Membrane</location>
        <topology evidence="1">Single-pass membrane protein</topology>
    </subcellularLocation>
</comment>
<dbReference type="EMBL" id="OANT01000004">
    <property type="protein sequence ID" value="SNX44861.1"/>
    <property type="molecule type" value="Genomic_DNA"/>
</dbReference>
<dbReference type="RefSeq" id="WP_097079084.1">
    <property type="nucleotide sequence ID" value="NZ_BAABHT010000009.1"/>
</dbReference>
<dbReference type="InterPro" id="IPR018448">
    <property type="entry name" value="TatB"/>
</dbReference>